<sequence length="281" mass="31102">MEKTKKKVSPLRAVGTTLLIIFLLIELYPIIWLLLSSFKTNSEIALTPSYSLPQGIEVQNYIDAWNVGHMSTFMGNSIYTTVFSLTFIVLLSAPAAFGLTKMRWKLSGPVSTLFLMGIMIPVQVMLIPLFLMFKTANLLNTLECLIVAFSAFGLPMSIYLFSGFFKGIPNEMIEAAVIDGCSIYRVFFKIMLPLIKNAMVTILMISFMDVWNDLLFSMTFVSSTELKTLQTGLVMFSGRFGARDWGPTFAAIAMGTLPTILLYLGLNKVMIEGLTAGAVKG</sequence>
<evidence type="ECO:0000256" key="3">
    <source>
        <dbReference type="ARBA" id="ARBA00022475"/>
    </source>
</evidence>
<feature type="transmembrane region" description="Helical" evidence="7">
    <location>
        <begin position="245"/>
        <end position="266"/>
    </location>
</feature>
<feature type="domain" description="ABC transmembrane type-1" evidence="8">
    <location>
        <begin position="74"/>
        <end position="270"/>
    </location>
</feature>
<keyword evidence="6 7" id="KW-0472">Membrane</keyword>
<dbReference type="PANTHER" id="PTHR43744:SF12">
    <property type="entry name" value="ABC TRANSPORTER PERMEASE PROTEIN MG189-RELATED"/>
    <property type="match status" value="1"/>
</dbReference>
<evidence type="ECO:0000256" key="5">
    <source>
        <dbReference type="ARBA" id="ARBA00022989"/>
    </source>
</evidence>
<comment type="similarity">
    <text evidence="7">Belongs to the binding-protein-dependent transport system permease family.</text>
</comment>
<name>A0A9X8UIC3_9FIRM</name>
<comment type="caution">
    <text evidence="9">The sequence shown here is derived from an EMBL/GenBank/DDBJ whole genome shotgun (WGS) entry which is preliminary data.</text>
</comment>
<dbReference type="AlphaFoldDB" id="A0A9X8UIC3"/>
<evidence type="ECO:0000256" key="7">
    <source>
        <dbReference type="RuleBase" id="RU363032"/>
    </source>
</evidence>
<dbReference type="Gene3D" id="1.10.3720.10">
    <property type="entry name" value="MetI-like"/>
    <property type="match status" value="1"/>
</dbReference>
<feature type="transmembrane region" description="Helical" evidence="7">
    <location>
        <begin position="145"/>
        <end position="165"/>
    </location>
</feature>
<feature type="transmembrane region" description="Helical" evidence="7">
    <location>
        <begin position="12"/>
        <end position="35"/>
    </location>
</feature>
<comment type="subcellular location">
    <subcellularLocation>
        <location evidence="1 7">Cell membrane</location>
        <topology evidence="1 7">Multi-pass membrane protein</topology>
    </subcellularLocation>
</comment>
<dbReference type="GO" id="GO:0055085">
    <property type="term" value="P:transmembrane transport"/>
    <property type="evidence" value="ECO:0007669"/>
    <property type="project" value="InterPro"/>
</dbReference>
<reference evidence="9 10" key="1">
    <citation type="submission" date="2019-03" db="EMBL/GenBank/DDBJ databases">
        <title>Genomic Encyclopedia of Type Strains, Phase IV (KMG-IV): sequencing the most valuable type-strain genomes for metagenomic binning, comparative biology and taxonomic classification.</title>
        <authorList>
            <person name="Goeker M."/>
        </authorList>
    </citation>
    <scope>NUCLEOTIDE SEQUENCE [LARGE SCALE GENOMIC DNA]</scope>
    <source>
        <strain evidence="9 10">DSM 100433</strain>
    </source>
</reference>
<keyword evidence="2 7" id="KW-0813">Transport</keyword>
<evidence type="ECO:0000313" key="9">
    <source>
        <dbReference type="EMBL" id="TCL42400.1"/>
    </source>
</evidence>
<keyword evidence="5 7" id="KW-1133">Transmembrane helix</keyword>
<accession>A0A9X8UIC3</accession>
<protein>
    <submittedName>
        <fullName evidence="9">Carbohydrate ABC transporter membrane protein 2 (CUT1 family)</fullName>
    </submittedName>
</protein>
<dbReference type="EMBL" id="SLUK01000010">
    <property type="protein sequence ID" value="TCL42400.1"/>
    <property type="molecule type" value="Genomic_DNA"/>
</dbReference>
<feature type="transmembrane region" description="Helical" evidence="7">
    <location>
        <begin position="78"/>
        <end position="100"/>
    </location>
</feature>
<keyword evidence="10" id="KW-1185">Reference proteome</keyword>
<dbReference type="SUPFAM" id="SSF161098">
    <property type="entry name" value="MetI-like"/>
    <property type="match status" value="1"/>
</dbReference>
<organism evidence="9 10">
    <name type="scientific">Harryflintia acetispora</name>
    <dbReference type="NCBI Taxonomy" id="1849041"/>
    <lineage>
        <taxon>Bacteria</taxon>
        <taxon>Bacillati</taxon>
        <taxon>Bacillota</taxon>
        <taxon>Clostridia</taxon>
        <taxon>Eubacteriales</taxon>
        <taxon>Oscillospiraceae</taxon>
        <taxon>Harryflintia</taxon>
    </lineage>
</organism>
<dbReference type="PROSITE" id="PS50928">
    <property type="entry name" value="ABC_TM1"/>
    <property type="match status" value="1"/>
</dbReference>
<dbReference type="Proteomes" id="UP000294682">
    <property type="component" value="Unassembled WGS sequence"/>
</dbReference>
<evidence type="ECO:0000259" key="8">
    <source>
        <dbReference type="PROSITE" id="PS50928"/>
    </source>
</evidence>
<dbReference type="InterPro" id="IPR035906">
    <property type="entry name" value="MetI-like_sf"/>
</dbReference>
<evidence type="ECO:0000313" key="10">
    <source>
        <dbReference type="Proteomes" id="UP000294682"/>
    </source>
</evidence>
<proteinExistence type="inferred from homology"/>
<feature type="transmembrane region" description="Helical" evidence="7">
    <location>
        <begin position="112"/>
        <end position="133"/>
    </location>
</feature>
<dbReference type="GO" id="GO:0005886">
    <property type="term" value="C:plasma membrane"/>
    <property type="evidence" value="ECO:0007669"/>
    <property type="project" value="UniProtKB-SubCell"/>
</dbReference>
<dbReference type="RefSeq" id="WP_079699899.1">
    <property type="nucleotide sequence ID" value="NZ_JADNAH010000014.1"/>
</dbReference>
<keyword evidence="4 7" id="KW-0812">Transmembrane</keyword>
<dbReference type="CDD" id="cd06261">
    <property type="entry name" value="TM_PBP2"/>
    <property type="match status" value="1"/>
</dbReference>
<dbReference type="InterPro" id="IPR000515">
    <property type="entry name" value="MetI-like"/>
</dbReference>
<evidence type="ECO:0000256" key="6">
    <source>
        <dbReference type="ARBA" id="ARBA00023136"/>
    </source>
</evidence>
<feature type="transmembrane region" description="Helical" evidence="7">
    <location>
        <begin position="186"/>
        <end position="208"/>
    </location>
</feature>
<keyword evidence="3" id="KW-1003">Cell membrane</keyword>
<evidence type="ECO:0000256" key="4">
    <source>
        <dbReference type="ARBA" id="ARBA00022692"/>
    </source>
</evidence>
<dbReference type="Pfam" id="PF00528">
    <property type="entry name" value="BPD_transp_1"/>
    <property type="match status" value="1"/>
</dbReference>
<gene>
    <name evidence="9" type="ORF">EDD78_11024</name>
</gene>
<evidence type="ECO:0000256" key="1">
    <source>
        <dbReference type="ARBA" id="ARBA00004651"/>
    </source>
</evidence>
<dbReference type="PANTHER" id="PTHR43744">
    <property type="entry name" value="ABC TRANSPORTER PERMEASE PROTEIN MG189-RELATED-RELATED"/>
    <property type="match status" value="1"/>
</dbReference>
<evidence type="ECO:0000256" key="2">
    <source>
        <dbReference type="ARBA" id="ARBA00022448"/>
    </source>
</evidence>